<dbReference type="AlphaFoldDB" id="A0A235CKJ9"/>
<evidence type="ECO:0000313" key="3">
    <source>
        <dbReference type="EMBL" id="OYD24966.1"/>
    </source>
</evidence>
<feature type="transmembrane region" description="Helical" evidence="1">
    <location>
        <begin position="250"/>
        <end position="268"/>
    </location>
</feature>
<accession>A0A235CKJ9</accession>
<dbReference type="PANTHER" id="PTHR22911:SF135">
    <property type="entry name" value="BLR4310 PROTEIN"/>
    <property type="match status" value="1"/>
</dbReference>
<dbReference type="Pfam" id="PF00892">
    <property type="entry name" value="EamA"/>
    <property type="match status" value="2"/>
</dbReference>
<dbReference type="InterPro" id="IPR037185">
    <property type="entry name" value="EmrE-like"/>
</dbReference>
<name>A0A235CKJ9_9GAMM</name>
<dbReference type="Gene3D" id="1.10.3730.20">
    <property type="match status" value="1"/>
</dbReference>
<feature type="transmembrane region" description="Helical" evidence="1">
    <location>
        <begin position="7"/>
        <end position="27"/>
    </location>
</feature>
<keyword evidence="1" id="KW-0812">Transmembrane</keyword>
<keyword evidence="1" id="KW-1133">Transmembrane helix</keyword>
<dbReference type="InterPro" id="IPR000620">
    <property type="entry name" value="EamA_dom"/>
</dbReference>
<feature type="domain" description="EamA" evidence="2">
    <location>
        <begin position="139"/>
        <end position="265"/>
    </location>
</feature>
<dbReference type="PANTHER" id="PTHR22911">
    <property type="entry name" value="ACYL-MALONYL CONDENSING ENZYME-RELATED"/>
    <property type="match status" value="1"/>
</dbReference>
<evidence type="ECO:0000256" key="1">
    <source>
        <dbReference type="SAM" id="Phobius"/>
    </source>
</evidence>
<dbReference type="Proteomes" id="UP000243640">
    <property type="component" value="Unassembled WGS sequence"/>
</dbReference>
<dbReference type="RefSeq" id="WP_094277816.1">
    <property type="nucleotide sequence ID" value="NZ_NQJF01000005.1"/>
</dbReference>
<dbReference type="EMBL" id="SODO01000004">
    <property type="protein sequence ID" value="TDW59733.1"/>
    <property type="molecule type" value="Genomic_DNA"/>
</dbReference>
<feature type="transmembrane region" description="Helical" evidence="1">
    <location>
        <begin position="195"/>
        <end position="213"/>
    </location>
</feature>
<sequence>MTPHQKGVILTLAGVTVLSLDALLIRLISADHWTLLFWRGLLLSLSLAVFCRPKARLPRRLLLGSALCYAATTITFVLAVRLTSVANTLIILAAAPLVGALLSRLVLKEQITLRTWMALALCLAGLMLVMSGSREGNLTGDLAALLCAVCLGSKLVCDRAARPANMAPALVPAGLIIALVGFTQAPVLTVPATDAIWLGLLGLGVVPLAYALISQGPRYLPAAEVGLLLLLEMLLGPLWVWLILNEPPGREAVLGGLVVLTALLLPRLPRQRRAHSATSTSTPGA</sequence>
<dbReference type="OrthoDB" id="5192439at2"/>
<feature type="transmembrane region" description="Helical" evidence="1">
    <location>
        <begin position="225"/>
        <end position="244"/>
    </location>
</feature>
<reference evidence="3 5" key="1">
    <citation type="submission" date="2017-08" db="EMBL/GenBank/DDBJ databases">
        <title>Draft Genome Sequence of the Marine Bacterium Oceanimonas baumannii ATCC 700832.</title>
        <authorList>
            <person name="Mcclelland W.D."/>
            <person name="Brennan M.A."/>
            <person name="Trachtenberg A.M."/>
            <person name="Maclea K.S."/>
        </authorList>
    </citation>
    <scope>NUCLEOTIDE SEQUENCE [LARGE SCALE GENOMIC DNA]</scope>
    <source>
        <strain evidence="3 5">ATCC 700832</strain>
    </source>
</reference>
<dbReference type="GO" id="GO:0016020">
    <property type="term" value="C:membrane"/>
    <property type="evidence" value="ECO:0007669"/>
    <property type="project" value="InterPro"/>
</dbReference>
<comment type="caution">
    <text evidence="3">The sequence shown here is derived from an EMBL/GenBank/DDBJ whole genome shotgun (WGS) entry which is preliminary data.</text>
</comment>
<keyword evidence="6" id="KW-1185">Reference proteome</keyword>
<reference evidence="4 6" key="2">
    <citation type="submission" date="2019-03" db="EMBL/GenBank/DDBJ databases">
        <title>Genomic Encyclopedia of Archaeal and Bacterial Type Strains, Phase II (KMG-II): from individual species to whole genera.</title>
        <authorList>
            <person name="Goeker M."/>
        </authorList>
    </citation>
    <scope>NUCLEOTIDE SEQUENCE [LARGE SCALE GENOMIC DNA]</scope>
    <source>
        <strain evidence="4 6">DSM 15594</strain>
    </source>
</reference>
<evidence type="ECO:0000313" key="6">
    <source>
        <dbReference type="Proteomes" id="UP000295058"/>
    </source>
</evidence>
<dbReference type="SUPFAM" id="SSF103481">
    <property type="entry name" value="Multidrug resistance efflux transporter EmrE"/>
    <property type="match status" value="2"/>
</dbReference>
<gene>
    <name evidence="3" type="ORF">B6S09_07120</name>
    <name evidence="4" type="ORF">LY04_01374</name>
</gene>
<organism evidence="3 5">
    <name type="scientific">Oceanimonas baumannii</name>
    <dbReference type="NCBI Taxonomy" id="129578"/>
    <lineage>
        <taxon>Bacteria</taxon>
        <taxon>Pseudomonadati</taxon>
        <taxon>Pseudomonadota</taxon>
        <taxon>Gammaproteobacteria</taxon>
        <taxon>Aeromonadales</taxon>
        <taxon>Aeromonadaceae</taxon>
        <taxon>Oceanimonas</taxon>
    </lineage>
</organism>
<evidence type="ECO:0000313" key="5">
    <source>
        <dbReference type="Proteomes" id="UP000243640"/>
    </source>
</evidence>
<feature type="transmembrane region" description="Helical" evidence="1">
    <location>
        <begin position="33"/>
        <end position="50"/>
    </location>
</feature>
<feature type="domain" description="EamA" evidence="2">
    <location>
        <begin position="6"/>
        <end position="130"/>
    </location>
</feature>
<feature type="transmembrane region" description="Helical" evidence="1">
    <location>
        <begin position="88"/>
        <end position="107"/>
    </location>
</feature>
<keyword evidence="1" id="KW-0472">Membrane</keyword>
<protein>
    <submittedName>
        <fullName evidence="4">Drug/metabolite transporter (DMT)-like permease</fullName>
    </submittedName>
</protein>
<feature type="transmembrane region" description="Helical" evidence="1">
    <location>
        <begin position="62"/>
        <end position="82"/>
    </location>
</feature>
<evidence type="ECO:0000313" key="4">
    <source>
        <dbReference type="EMBL" id="TDW59733.1"/>
    </source>
</evidence>
<evidence type="ECO:0000259" key="2">
    <source>
        <dbReference type="Pfam" id="PF00892"/>
    </source>
</evidence>
<dbReference type="EMBL" id="NQJF01000005">
    <property type="protein sequence ID" value="OYD24966.1"/>
    <property type="molecule type" value="Genomic_DNA"/>
</dbReference>
<dbReference type="Proteomes" id="UP000295058">
    <property type="component" value="Unassembled WGS sequence"/>
</dbReference>
<proteinExistence type="predicted"/>
<feature type="transmembrane region" description="Helical" evidence="1">
    <location>
        <begin position="169"/>
        <end position="189"/>
    </location>
</feature>